<dbReference type="Gene3D" id="3.90.320.10">
    <property type="match status" value="1"/>
</dbReference>
<evidence type="ECO:0000256" key="14">
    <source>
        <dbReference type="PROSITE-ProRule" id="PRU00560"/>
    </source>
</evidence>
<accession>A0A6G7XCC5</accession>
<keyword evidence="3" id="KW-0227">DNA damage</keyword>
<dbReference type="SUPFAM" id="SSF52540">
    <property type="entry name" value="P-loop containing nucleoside triphosphate hydrolases"/>
    <property type="match status" value="1"/>
</dbReference>
<dbReference type="GO" id="GO:0033202">
    <property type="term" value="C:DNA helicase complex"/>
    <property type="evidence" value="ECO:0007669"/>
    <property type="project" value="TreeGrafter"/>
</dbReference>
<keyword evidence="9" id="KW-0234">DNA repair</keyword>
<evidence type="ECO:0000256" key="12">
    <source>
        <dbReference type="ARBA" id="ARBA00034808"/>
    </source>
</evidence>
<dbReference type="InterPro" id="IPR014017">
    <property type="entry name" value="DNA_helicase_UvrD-like_C"/>
</dbReference>
<dbReference type="PANTHER" id="PTHR11070:SF59">
    <property type="entry name" value="DNA 3'-5' HELICASE"/>
    <property type="match status" value="1"/>
</dbReference>
<feature type="domain" description="UvrD-like helicase C-terminal" evidence="16">
    <location>
        <begin position="336"/>
        <end position="648"/>
    </location>
</feature>
<dbReference type="GO" id="GO:0003677">
    <property type="term" value="F:DNA binding"/>
    <property type="evidence" value="ECO:0007669"/>
    <property type="project" value="UniProtKB-KW"/>
</dbReference>
<keyword evidence="8" id="KW-0238">DNA-binding</keyword>
<dbReference type="InterPro" id="IPR027417">
    <property type="entry name" value="P-loop_NTPase"/>
</dbReference>
<dbReference type="GO" id="GO:0000725">
    <property type="term" value="P:recombinational repair"/>
    <property type="evidence" value="ECO:0007669"/>
    <property type="project" value="TreeGrafter"/>
</dbReference>
<dbReference type="SUPFAM" id="SSF52980">
    <property type="entry name" value="Restriction endonuclease-like"/>
    <property type="match status" value="1"/>
</dbReference>
<dbReference type="Pfam" id="PF00580">
    <property type="entry name" value="UvrD-helicase"/>
    <property type="match status" value="1"/>
</dbReference>
<evidence type="ECO:0000256" key="10">
    <source>
        <dbReference type="ARBA" id="ARBA00023235"/>
    </source>
</evidence>
<reference evidence="17 18" key="1">
    <citation type="submission" date="2020-03" db="EMBL/GenBank/DDBJ databases">
        <title>Leucobacter sp. nov., isolated from beetles.</title>
        <authorList>
            <person name="Hyun D.-W."/>
            <person name="Bae J.-W."/>
        </authorList>
    </citation>
    <scope>NUCLEOTIDE SEQUENCE [LARGE SCALE GENOMIC DNA]</scope>
    <source>
        <strain evidence="17 18">HDW9C</strain>
    </source>
</reference>
<proteinExistence type="predicted"/>
<dbReference type="EC" id="5.6.2.4" evidence="12"/>
<evidence type="ECO:0000256" key="1">
    <source>
        <dbReference type="ARBA" id="ARBA00022722"/>
    </source>
</evidence>
<dbReference type="PANTHER" id="PTHR11070">
    <property type="entry name" value="UVRD / RECB / PCRA DNA HELICASE FAMILY MEMBER"/>
    <property type="match status" value="1"/>
</dbReference>
<evidence type="ECO:0000313" key="18">
    <source>
        <dbReference type="Proteomes" id="UP000502677"/>
    </source>
</evidence>
<evidence type="ECO:0000256" key="4">
    <source>
        <dbReference type="ARBA" id="ARBA00022801"/>
    </source>
</evidence>
<evidence type="ECO:0000256" key="11">
    <source>
        <dbReference type="ARBA" id="ARBA00034617"/>
    </source>
</evidence>
<protein>
    <recommendedName>
        <fullName evidence="12">DNA 3'-5' helicase</fullName>
        <ecNumber evidence="12">5.6.2.4</ecNumber>
    </recommendedName>
</protein>
<sequence>MTHFDTSQARALALDPERHARVLGAPGTGKTEVLIESFRRAQQLPGWDELDVLVLAPNRLVAAQLRPRLERAVGRAFGGTPVRTAASFAFAILTRAAAIAGETPPRLLTGTVQDEVVAEVVEDRLASGQPTVAGLVPEVVQSPTYRAELRELWRVLDDFGVTPQQLAAELMKARDQSQREALTRAPDSGLIERWLETLEIIAAGADRLRAERPTELSSSALLRDAAIALCGDTAVHQPGAKDAGRLRIPKLILVDDAQELGEGELALLAGCVRAGSSVWVFGDPDLATGTFQGERTRVLAGLNVELGRRGALSSPTEPEQVAVLSTVYRHNAELRGFVRDLTARVGAFGAVQQREALTSEEGVPAGEAPAVQFAAAASPAEQIGIIAHRLRARKLGLGEVKKVPWTEMAVICRTRGEANRVARILAGHQVPTGIAAGGVILREHQIVRELIRLLQHALDVRPLDAHEVLQLAGGVIGGLDPVAVRRLRGALLLLGRQGDREAGQDDLLVEDLVAEAFTYPGEQPIVDSAGGRALRKLGRTAAAGVKVREAEGSPREVLWALWEKTGLAERWQEDALDGRGSRADEAHKSLDAVMGLFFALQRHEEQDSEQPIQILLEELLESAIPEDSLAQRAEREAVTVTTPQGAIGREFQTVVVIGAQDGSWPNLRARGSLLGATTLERWLRGEEAVAPSRKETIHDELRLFVQSCSRARGELLVCAIADEDQHPSAFFRFGEPHLVAELPSARLTLRGATAQLRRSVTGQPDDASSLRSLVALAAEGVPGAAPDDWYGVLPASTSAPIYDLAADAELRVPVSPSQLERAEECPLDWVIASLGGGTGSVQASLGTLVHHALETAQDPDPEALLAAVEREWHKLPFDAEWESERGRRLAAAMTAGLSDYLREFAASDRELVGRETLFEIPIERAVLRGMADRLELRSLADGSVEVTVVDLKTGRTPPTKAATETHAQLQAYQLGVVLGAFQLAEGEELPQNAHSGGARLLYVHPDATRGGGFVERAQGPMSEEAAQELSERVVKVSHVMAAGEFTARVEHHCSDPHKPGNCRLHIVQAVSHA</sequence>
<comment type="catalytic activity">
    <reaction evidence="13">
        <text>ATP + H2O = ADP + phosphate + H(+)</text>
        <dbReference type="Rhea" id="RHEA:13065"/>
        <dbReference type="ChEBI" id="CHEBI:15377"/>
        <dbReference type="ChEBI" id="CHEBI:15378"/>
        <dbReference type="ChEBI" id="CHEBI:30616"/>
        <dbReference type="ChEBI" id="CHEBI:43474"/>
        <dbReference type="ChEBI" id="CHEBI:456216"/>
        <dbReference type="EC" id="5.6.2.4"/>
    </reaction>
</comment>
<keyword evidence="2 14" id="KW-0547">Nucleotide-binding</keyword>
<evidence type="ECO:0000256" key="3">
    <source>
        <dbReference type="ARBA" id="ARBA00022763"/>
    </source>
</evidence>
<keyword evidence="4 14" id="KW-0378">Hydrolase</keyword>
<dbReference type="Proteomes" id="UP000502677">
    <property type="component" value="Chromosome"/>
</dbReference>
<evidence type="ECO:0000259" key="16">
    <source>
        <dbReference type="PROSITE" id="PS51217"/>
    </source>
</evidence>
<dbReference type="AlphaFoldDB" id="A0A6G7XCC5"/>
<dbReference type="PROSITE" id="PS51198">
    <property type="entry name" value="UVRD_HELICASE_ATP_BIND"/>
    <property type="match status" value="1"/>
</dbReference>
<dbReference type="InterPro" id="IPR011604">
    <property type="entry name" value="PDDEXK-like_dom_sf"/>
</dbReference>
<keyword evidence="10" id="KW-0413">Isomerase</keyword>
<dbReference type="InterPro" id="IPR038726">
    <property type="entry name" value="PDDEXK_AddAB-type"/>
</dbReference>
<evidence type="ECO:0000256" key="8">
    <source>
        <dbReference type="ARBA" id="ARBA00023125"/>
    </source>
</evidence>
<dbReference type="Gene3D" id="3.40.50.300">
    <property type="entry name" value="P-loop containing nucleotide triphosphate hydrolases"/>
    <property type="match status" value="2"/>
</dbReference>
<dbReference type="EMBL" id="CP049863">
    <property type="protein sequence ID" value="QIK62260.1"/>
    <property type="molecule type" value="Genomic_DNA"/>
</dbReference>
<keyword evidence="5 14" id="KW-0347">Helicase</keyword>
<dbReference type="KEGG" id="lvi:G7068_02870"/>
<dbReference type="InterPro" id="IPR000212">
    <property type="entry name" value="DNA_helicase_UvrD/REP"/>
</dbReference>
<feature type="binding site" evidence="14">
    <location>
        <begin position="24"/>
        <end position="31"/>
    </location>
    <ligand>
        <name>ATP</name>
        <dbReference type="ChEBI" id="CHEBI:30616"/>
    </ligand>
</feature>
<name>A0A6G7XCC5_9MICO</name>
<keyword evidence="1" id="KW-0540">Nuclease</keyword>
<evidence type="ECO:0000256" key="2">
    <source>
        <dbReference type="ARBA" id="ARBA00022741"/>
    </source>
</evidence>
<dbReference type="PROSITE" id="PS51217">
    <property type="entry name" value="UVRD_HELICASE_CTER"/>
    <property type="match status" value="1"/>
</dbReference>
<gene>
    <name evidence="17" type="ORF">G7068_02870</name>
</gene>
<dbReference type="GO" id="GO:0005524">
    <property type="term" value="F:ATP binding"/>
    <property type="evidence" value="ECO:0007669"/>
    <property type="project" value="UniProtKB-UniRule"/>
</dbReference>
<evidence type="ECO:0000256" key="7">
    <source>
        <dbReference type="ARBA" id="ARBA00022840"/>
    </source>
</evidence>
<evidence type="ECO:0000256" key="13">
    <source>
        <dbReference type="ARBA" id="ARBA00048988"/>
    </source>
</evidence>
<dbReference type="RefSeq" id="WP_166288587.1">
    <property type="nucleotide sequence ID" value="NZ_CP049863.1"/>
</dbReference>
<dbReference type="Gene3D" id="1.10.486.10">
    <property type="entry name" value="PCRA, domain 4"/>
    <property type="match status" value="1"/>
</dbReference>
<dbReference type="InterPro" id="IPR011335">
    <property type="entry name" value="Restrct_endonuc-II-like"/>
</dbReference>
<dbReference type="Pfam" id="PF12705">
    <property type="entry name" value="PDDEXK_1"/>
    <property type="match status" value="1"/>
</dbReference>
<feature type="domain" description="UvrD-like helicase ATP-binding" evidence="15">
    <location>
        <begin position="3"/>
        <end position="331"/>
    </location>
</feature>
<organism evidence="17 18">
    <name type="scientific">Leucobacter viscericola</name>
    <dbReference type="NCBI Taxonomy" id="2714935"/>
    <lineage>
        <taxon>Bacteria</taxon>
        <taxon>Bacillati</taxon>
        <taxon>Actinomycetota</taxon>
        <taxon>Actinomycetes</taxon>
        <taxon>Micrococcales</taxon>
        <taxon>Microbacteriaceae</taxon>
        <taxon>Leucobacter</taxon>
    </lineage>
</organism>
<evidence type="ECO:0000259" key="15">
    <source>
        <dbReference type="PROSITE" id="PS51198"/>
    </source>
</evidence>
<evidence type="ECO:0000256" key="5">
    <source>
        <dbReference type="ARBA" id="ARBA00022806"/>
    </source>
</evidence>
<keyword evidence="7 14" id="KW-0067">ATP-binding</keyword>
<dbReference type="GO" id="GO:0004527">
    <property type="term" value="F:exonuclease activity"/>
    <property type="evidence" value="ECO:0007669"/>
    <property type="project" value="UniProtKB-KW"/>
</dbReference>
<dbReference type="GO" id="GO:0043138">
    <property type="term" value="F:3'-5' DNA helicase activity"/>
    <property type="evidence" value="ECO:0007669"/>
    <property type="project" value="UniProtKB-EC"/>
</dbReference>
<comment type="catalytic activity">
    <reaction evidence="11">
        <text>Couples ATP hydrolysis with the unwinding of duplex DNA by translocating in the 3'-5' direction.</text>
        <dbReference type="EC" id="5.6.2.4"/>
    </reaction>
</comment>
<dbReference type="GO" id="GO:0005829">
    <property type="term" value="C:cytosol"/>
    <property type="evidence" value="ECO:0007669"/>
    <property type="project" value="TreeGrafter"/>
</dbReference>
<keyword evidence="6" id="KW-0269">Exonuclease</keyword>
<evidence type="ECO:0000313" key="17">
    <source>
        <dbReference type="EMBL" id="QIK62260.1"/>
    </source>
</evidence>
<dbReference type="InterPro" id="IPR014016">
    <property type="entry name" value="UvrD-like_ATP-bd"/>
</dbReference>
<keyword evidence="18" id="KW-1185">Reference proteome</keyword>
<evidence type="ECO:0000256" key="6">
    <source>
        <dbReference type="ARBA" id="ARBA00022839"/>
    </source>
</evidence>
<evidence type="ECO:0000256" key="9">
    <source>
        <dbReference type="ARBA" id="ARBA00023204"/>
    </source>
</evidence>